<dbReference type="EMBL" id="BK015796">
    <property type="protein sequence ID" value="DAE25301.1"/>
    <property type="molecule type" value="Genomic_DNA"/>
</dbReference>
<protein>
    <submittedName>
        <fullName evidence="1">Uncharacterized protein</fullName>
    </submittedName>
</protein>
<reference evidence="1" key="1">
    <citation type="journal article" date="2021" name="Proc. Natl. Acad. Sci. U.S.A.">
        <title>A Catalog of Tens of Thousands of Viruses from Human Metagenomes Reveals Hidden Associations with Chronic Diseases.</title>
        <authorList>
            <person name="Tisza M.J."/>
            <person name="Buck C.B."/>
        </authorList>
    </citation>
    <scope>NUCLEOTIDE SEQUENCE</scope>
    <source>
        <strain evidence="1">Ctj7g1</strain>
    </source>
</reference>
<proteinExistence type="predicted"/>
<evidence type="ECO:0000313" key="1">
    <source>
        <dbReference type="EMBL" id="DAE25301.1"/>
    </source>
</evidence>
<sequence>MCFPSWNPPRGKYSKKLKDRKIASSIHIHPSFSYELYESPGQSLVENYVLYELCKSPGQRV</sequence>
<name>A0A8S5R2V1_9CAUD</name>
<accession>A0A8S5R2V1</accession>
<organism evidence="1">
    <name type="scientific">Siphoviridae sp. ctj7g1</name>
    <dbReference type="NCBI Taxonomy" id="2826438"/>
    <lineage>
        <taxon>Viruses</taxon>
        <taxon>Duplodnaviria</taxon>
        <taxon>Heunggongvirae</taxon>
        <taxon>Uroviricota</taxon>
        <taxon>Caudoviricetes</taxon>
    </lineage>
</organism>